<accession>A0A1T4MHM2</accession>
<dbReference type="Proteomes" id="UP000190389">
    <property type="component" value="Unassembled WGS sequence"/>
</dbReference>
<dbReference type="RefSeq" id="WP_078747389.1">
    <property type="nucleotide sequence ID" value="NZ_FUXF01000046.1"/>
</dbReference>
<dbReference type="EMBL" id="FUXF01000046">
    <property type="protein sequence ID" value="SJZ66375.1"/>
    <property type="molecule type" value="Genomic_DNA"/>
</dbReference>
<protein>
    <submittedName>
        <fullName evidence="2">Putative peptidase</fullName>
    </submittedName>
</protein>
<name>A0A1T4MHM2_9BACT</name>
<evidence type="ECO:0000259" key="1">
    <source>
        <dbReference type="Pfam" id="PF01732"/>
    </source>
</evidence>
<reference evidence="3" key="1">
    <citation type="submission" date="2017-02" db="EMBL/GenBank/DDBJ databases">
        <authorList>
            <person name="Varghese N."/>
            <person name="Submissions S."/>
        </authorList>
    </citation>
    <scope>NUCLEOTIDE SEQUENCE [LARGE SCALE GENOMIC DNA]</scope>
    <source>
        <strain evidence="3">ATCC 27862</strain>
    </source>
</reference>
<evidence type="ECO:0000313" key="2">
    <source>
        <dbReference type="EMBL" id="SJZ66375.1"/>
    </source>
</evidence>
<organism evidence="2 3">
    <name type="scientific">Mycoplasmopsis verecunda</name>
    <dbReference type="NCBI Taxonomy" id="171291"/>
    <lineage>
        <taxon>Bacteria</taxon>
        <taxon>Bacillati</taxon>
        <taxon>Mycoplasmatota</taxon>
        <taxon>Mycoplasmoidales</taxon>
        <taxon>Metamycoplasmataceae</taxon>
        <taxon>Mycoplasmopsis</taxon>
    </lineage>
</organism>
<dbReference type="OrthoDB" id="397369at2"/>
<dbReference type="AlphaFoldDB" id="A0A1T4MHM2"/>
<sequence length="485" mass="56459">NNNKVLTTEEINKYYEQHPSLKRFTLDNTHNKAYDKNADYLNSILSRTFTLIWSFSDGTSTAGTLWLFDYHKESDTKYKLFFATNYHVAIEMYHDNDYGFNKQPNRNKKVIEVRLGTLSDRYDLNNTSNPKFTYKVLDKDMWPRNLFLAHNFMDDSVSNLYNGRYYTEFAIMEFDFDIAQFNKLPAIDPNLPLSERKIKIVENRRIRDENRYLTKKLNTAIVSLDTSIARFASGSYPMQTNSLPYATMDYGSVNWYVNNVLTRDEDGNFIPPNTINKINKVSEDITSYFGDVKLQQWPQWDYFAGYPFIVANAKNRLLYNVDKSLLNSTDQVIPKVSQNFWRTLVDYNGQPIASHGVQFNEEEKSKFYGLAYENLAPYDIVGGASGSLVVNESNLPIGLLFGKDRTQNVLNNDDKWITTYRSLNVAFSLNAPFWSNNINAYVQPYNLIDGRNKKKFPHQINSYKETLDKIYGNNYQTAIFKDNHE</sequence>
<keyword evidence="3" id="KW-1185">Reference proteome</keyword>
<dbReference type="NCBIfam" id="NF045841">
    <property type="entry name" value="Ig_SerProt_MIP"/>
    <property type="match status" value="1"/>
</dbReference>
<dbReference type="Pfam" id="PF01732">
    <property type="entry name" value="Mycop_pep_DUF31"/>
    <property type="match status" value="1"/>
</dbReference>
<dbReference type="InterPro" id="IPR022382">
    <property type="entry name" value="Mycoplasma_peptidase_DUF31"/>
</dbReference>
<gene>
    <name evidence="2" type="ORF">SAMN02745154_00707</name>
</gene>
<proteinExistence type="predicted"/>
<feature type="domain" description="DUF31" evidence="1">
    <location>
        <begin position="39"/>
        <end position="402"/>
    </location>
</feature>
<feature type="non-terminal residue" evidence="2">
    <location>
        <position position="1"/>
    </location>
</feature>
<evidence type="ECO:0000313" key="3">
    <source>
        <dbReference type="Proteomes" id="UP000190389"/>
    </source>
</evidence>